<accession>A0A5N7BXG1</accession>
<dbReference type="EMBL" id="ML735310">
    <property type="protein sequence ID" value="KAE8386522.1"/>
    <property type="molecule type" value="Genomic_DNA"/>
</dbReference>
<reference evidence="1" key="1">
    <citation type="submission" date="2019-04" db="EMBL/GenBank/DDBJ databases">
        <title>Friends and foes A comparative genomics studyof 23 Aspergillus species from section Flavi.</title>
        <authorList>
            <consortium name="DOE Joint Genome Institute"/>
            <person name="Kjaerbolling I."/>
            <person name="Vesth T."/>
            <person name="Frisvad J.C."/>
            <person name="Nybo J.L."/>
            <person name="Theobald S."/>
            <person name="Kildgaard S."/>
            <person name="Isbrandt T."/>
            <person name="Kuo A."/>
            <person name="Sato A."/>
            <person name="Lyhne E.K."/>
            <person name="Kogle M.E."/>
            <person name="Wiebenga A."/>
            <person name="Kun R.S."/>
            <person name="Lubbers R.J."/>
            <person name="Makela M.R."/>
            <person name="Barry K."/>
            <person name="Chovatia M."/>
            <person name="Clum A."/>
            <person name="Daum C."/>
            <person name="Haridas S."/>
            <person name="He G."/>
            <person name="LaButti K."/>
            <person name="Lipzen A."/>
            <person name="Mondo S."/>
            <person name="Riley R."/>
            <person name="Salamov A."/>
            <person name="Simmons B.A."/>
            <person name="Magnuson J.K."/>
            <person name="Henrissat B."/>
            <person name="Mortensen U.H."/>
            <person name="Larsen T.O."/>
            <person name="Devries R.P."/>
            <person name="Grigoriev I.V."/>
            <person name="Machida M."/>
            <person name="Baker S.E."/>
            <person name="Andersen M.R."/>
        </authorList>
    </citation>
    <scope>NUCLEOTIDE SEQUENCE [LARGE SCALE GENOMIC DNA]</scope>
    <source>
        <strain evidence="1">IBT 14317</strain>
    </source>
</reference>
<dbReference type="Proteomes" id="UP000326877">
    <property type="component" value="Unassembled WGS sequence"/>
</dbReference>
<gene>
    <name evidence="1" type="ORF">BDV23DRAFT_187231</name>
</gene>
<organism evidence="1">
    <name type="scientific">Petromyces alliaceus</name>
    <name type="common">Aspergillus alliaceus</name>
    <dbReference type="NCBI Taxonomy" id="209559"/>
    <lineage>
        <taxon>Eukaryota</taxon>
        <taxon>Fungi</taxon>
        <taxon>Dikarya</taxon>
        <taxon>Ascomycota</taxon>
        <taxon>Pezizomycotina</taxon>
        <taxon>Eurotiomycetes</taxon>
        <taxon>Eurotiomycetidae</taxon>
        <taxon>Eurotiales</taxon>
        <taxon>Aspergillaceae</taxon>
        <taxon>Aspergillus</taxon>
        <taxon>Aspergillus subgen. Circumdati</taxon>
    </lineage>
</organism>
<dbReference type="AlphaFoldDB" id="A0A5N7BXG1"/>
<sequence length="58" mass="6772">MVSPRVLAAQFNIPVRISHIMDNNNVHPSIEFDARLFNEDQMKEVTEIFWRMAQIAIS</sequence>
<evidence type="ECO:0000313" key="1">
    <source>
        <dbReference type="EMBL" id="KAE8386522.1"/>
    </source>
</evidence>
<protein>
    <submittedName>
        <fullName evidence="1">Uncharacterized protein</fullName>
    </submittedName>
</protein>
<proteinExistence type="predicted"/>
<name>A0A5N7BXG1_PETAA</name>
<dbReference type="OrthoDB" id="416786at2759"/>